<dbReference type="AlphaFoldDB" id="A0AAD2CDZ9"/>
<dbReference type="Pfam" id="PF07967">
    <property type="entry name" value="zf-C3HC"/>
    <property type="match status" value="1"/>
</dbReference>
<reference evidence="5" key="1">
    <citation type="submission" date="2023-08" db="EMBL/GenBank/DDBJ databases">
        <authorList>
            <person name="Audoor S."/>
            <person name="Bilcke G."/>
        </authorList>
    </citation>
    <scope>NUCLEOTIDE SEQUENCE</scope>
</reference>
<keyword evidence="6" id="KW-1185">Reference proteome</keyword>
<evidence type="ECO:0000313" key="5">
    <source>
        <dbReference type="EMBL" id="CAJ1900056.1"/>
    </source>
</evidence>
<accession>A0AAD2CDZ9</accession>
<dbReference type="GO" id="GO:0008270">
    <property type="term" value="F:zinc ion binding"/>
    <property type="evidence" value="ECO:0007669"/>
    <property type="project" value="UniProtKB-KW"/>
</dbReference>
<feature type="region of interest" description="Disordered" evidence="3">
    <location>
        <begin position="1"/>
        <end position="30"/>
    </location>
</feature>
<proteinExistence type="predicted"/>
<name>A0AAD2CDZ9_9STRA</name>
<evidence type="ECO:0000256" key="1">
    <source>
        <dbReference type="ARBA" id="ARBA00004123"/>
    </source>
</evidence>
<dbReference type="PANTHER" id="PTHR15835">
    <property type="entry name" value="NUCLEAR-INTERACTING PARTNER OF ALK"/>
    <property type="match status" value="1"/>
</dbReference>
<keyword evidence="2" id="KW-0539">Nucleus</keyword>
<evidence type="ECO:0000259" key="4">
    <source>
        <dbReference type="Pfam" id="PF07967"/>
    </source>
</evidence>
<dbReference type="Proteomes" id="UP001295423">
    <property type="component" value="Unassembled WGS sequence"/>
</dbReference>
<dbReference type="EMBL" id="CAKOGP040000001">
    <property type="protein sequence ID" value="CAJ1900056.1"/>
    <property type="molecule type" value="Genomic_DNA"/>
</dbReference>
<dbReference type="GO" id="GO:0005634">
    <property type="term" value="C:nucleus"/>
    <property type="evidence" value="ECO:0007669"/>
    <property type="project" value="UniProtKB-SubCell"/>
</dbReference>
<feature type="compositionally biased region" description="Acidic residues" evidence="3">
    <location>
        <begin position="17"/>
        <end position="28"/>
    </location>
</feature>
<sequence length="396" mass="44887">MVQGRNDDAVENNKEDDNIENDNDEEEKDFDKIEARLQSMLDSAMKSTEMIGKMSEESQKAYVKRLFSFSPLAYFGKPSCLSPLVCARLGWRNAEKDLLVCSSCHAALAIALHPGLSPDSKEKICNVYREKLATYHKSNCPFKVEGKEFLLNHQKEEEEEGIPSYIVDVFPRKSVELVEHPRPSTLLQSRAKQLEERCPAGYKFPKLEVPESERKQVDSPHISLAAQLKTNESAAMLALLGWEPIVEENKKPTDVESPLPLILGCRFCYSRMELTLEKELEQEQQVEQEEATTKSPPAKKAKLSSRHSAPLDAHRHYCPLVCGFPTRFFGPKKAMWKAIVSRLHQEAEEVANIPPPTGEETKMTEEDFNQTVYRINDILDAAIAPLNPRLKAFEDI</sequence>
<comment type="subcellular location">
    <subcellularLocation>
        <location evidence="1">Nucleus</location>
    </subcellularLocation>
</comment>
<comment type="caution">
    <text evidence="5">The sequence shown here is derived from an EMBL/GenBank/DDBJ whole genome shotgun (WGS) entry which is preliminary data.</text>
</comment>
<dbReference type="PANTHER" id="PTHR15835:SF6">
    <property type="entry name" value="ZINC FINGER C3HC-TYPE PROTEIN 1"/>
    <property type="match status" value="1"/>
</dbReference>
<feature type="domain" description="C3HC-type" evidence="4">
    <location>
        <begin position="58"/>
        <end position="146"/>
    </location>
</feature>
<dbReference type="InterPro" id="IPR012935">
    <property type="entry name" value="NuBaID_N"/>
</dbReference>
<evidence type="ECO:0000256" key="2">
    <source>
        <dbReference type="ARBA" id="ARBA00023242"/>
    </source>
</evidence>
<feature type="region of interest" description="Disordered" evidence="3">
    <location>
        <begin position="280"/>
        <end position="306"/>
    </location>
</feature>
<organism evidence="5 6">
    <name type="scientific">Cylindrotheca closterium</name>
    <dbReference type="NCBI Taxonomy" id="2856"/>
    <lineage>
        <taxon>Eukaryota</taxon>
        <taxon>Sar</taxon>
        <taxon>Stramenopiles</taxon>
        <taxon>Ochrophyta</taxon>
        <taxon>Bacillariophyta</taxon>
        <taxon>Bacillariophyceae</taxon>
        <taxon>Bacillariophycidae</taxon>
        <taxon>Bacillariales</taxon>
        <taxon>Bacillariaceae</taxon>
        <taxon>Cylindrotheca</taxon>
    </lineage>
</organism>
<gene>
    <name evidence="5" type="ORF">CYCCA115_LOCUS294</name>
</gene>
<protein>
    <recommendedName>
        <fullName evidence="4">C3HC-type domain-containing protein</fullName>
    </recommendedName>
</protein>
<evidence type="ECO:0000313" key="6">
    <source>
        <dbReference type="Proteomes" id="UP001295423"/>
    </source>
</evidence>
<feature type="compositionally biased region" description="Basic and acidic residues" evidence="3">
    <location>
        <begin position="1"/>
        <end position="16"/>
    </location>
</feature>
<evidence type="ECO:0000256" key="3">
    <source>
        <dbReference type="SAM" id="MobiDB-lite"/>
    </source>
</evidence>